<evidence type="ECO:0000256" key="3">
    <source>
        <dbReference type="RuleBase" id="RU000363"/>
    </source>
</evidence>
<evidence type="ECO:0000256" key="2">
    <source>
        <dbReference type="ARBA" id="ARBA00023002"/>
    </source>
</evidence>
<reference evidence="5" key="1">
    <citation type="submission" date="2016-10" db="EMBL/GenBank/DDBJ databases">
        <authorList>
            <person name="Varghese N."/>
            <person name="Submissions S."/>
        </authorList>
    </citation>
    <scope>NUCLEOTIDE SEQUENCE [LARGE SCALE GENOMIC DNA]</scope>
    <source>
        <strain evidence="5">DSM 27981</strain>
    </source>
</reference>
<evidence type="ECO:0000313" key="4">
    <source>
        <dbReference type="EMBL" id="SFF14196.1"/>
    </source>
</evidence>
<comment type="similarity">
    <text evidence="1 3">Belongs to the short-chain dehydrogenases/reductases (SDR) family.</text>
</comment>
<dbReference type="Gene3D" id="3.40.50.720">
    <property type="entry name" value="NAD(P)-binding Rossmann-like Domain"/>
    <property type="match status" value="1"/>
</dbReference>
<dbReference type="RefSeq" id="WP_092940725.1">
    <property type="nucleotide sequence ID" value="NZ_FONX01000014.1"/>
</dbReference>
<keyword evidence="2" id="KW-0560">Oxidoreductase</keyword>
<dbReference type="Proteomes" id="UP000199119">
    <property type="component" value="Unassembled WGS sequence"/>
</dbReference>
<dbReference type="GO" id="GO:0016491">
    <property type="term" value="F:oxidoreductase activity"/>
    <property type="evidence" value="ECO:0007669"/>
    <property type="project" value="UniProtKB-KW"/>
</dbReference>
<evidence type="ECO:0000256" key="1">
    <source>
        <dbReference type="ARBA" id="ARBA00006484"/>
    </source>
</evidence>
<dbReference type="Pfam" id="PF00106">
    <property type="entry name" value="adh_short"/>
    <property type="match status" value="1"/>
</dbReference>
<organism evidence="4 5">
    <name type="scientific">Paracidovorax wautersii</name>
    <dbReference type="NCBI Taxonomy" id="1177982"/>
    <lineage>
        <taxon>Bacteria</taxon>
        <taxon>Pseudomonadati</taxon>
        <taxon>Pseudomonadota</taxon>
        <taxon>Betaproteobacteria</taxon>
        <taxon>Burkholderiales</taxon>
        <taxon>Comamonadaceae</taxon>
        <taxon>Paracidovorax</taxon>
    </lineage>
</organism>
<dbReference type="PRINTS" id="PR00080">
    <property type="entry name" value="SDRFAMILY"/>
</dbReference>
<dbReference type="PANTHER" id="PTHR44196:SF1">
    <property type="entry name" value="DEHYDROGENASE_REDUCTASE SDR FAMILY MEMBER 7B"/>
    <property type="match status" value="1"/>
</dbReference>
<dbReference type="GO" id="GO:0016020">
    <property type="term" value="C:membrane"/>
    <property type="evidence" value="ECO:0007669"/>
    <property type="project" value="TreeGrafter"/>
</dbReference>
<dbReference type="InterPro" id="IPR002347">
    <property type="entry name" value="SDR_fam"/>
</dbReference>
<dbReference type="SUPFAM" id="SSF51735">
    <property type="entry name" value="NAD(P)-binding Rossmann-fold domains"/>
    <property type="match status" value="1"/>
</dbReference>
<protein>
    <recommendedName>
        <fullName evidence="6">Short-chain dehydrogenase</fullName>
    </recommendedName>
</protein>
<evidence type="ECO:0008006" key="6">
    <source>
        <dbReference type="Google" id="ProtNLM"/>
    </source>
</evidence>
<proteinExistence type="inferred from homology"/>
<name>A0A1I2GBR9_9BURK</name>
<dbReference type="STRING" id="1177982.SAMN04489711_11413"/>
<evidence type="ECO:0000313" key="5">
    <source>
        <dbReference type="Proteomes" id="UP000199119"/>
    </source>
</evidence>
<sequence>MSEPLHATAYAGWVAVITGGAGGIGQATAARLIERGITCLLVDIDAAALERAAQALGPRALTHCADLGGTQALAELAARVDREFGRLDLLVNNVGVTDTRPFEQRSIESIVREMQINLLMPMALTHALLPRLQAAADGRVITTVSLGGLFPLPETTVYSASKFGLRGAMLCLGLDEARLGVRFSIVNPSATETPMLMREAITGGNQLQFMDPPQTAAEVAACILRSLDEPVLERYVRGSESWLVRLAMLVPNRLARLIPLLQRSAAKGHRRYLDSLQQRGLIERQGDAWRLTADRRAEP</sequence>
<gene>
    <name evidence="4" type="ORF">SAMN04489711_11413</name>
</gene>
<dbReference type="PRINTS" id="PR00081">
    <property type="entry name" value="GDHRDH"/>
</dbReference>
<dbReference type="AlphaFoldDB" id="A0A1I2GBR9"/>
<dbReference type="OrthoDB" id="9789083at2"/>
<dbReference type="PANTHER" id="PTHR44196">
    <property type="entry name" value="DEHYDROGENASE/REDUCTASE SDR FAMILY MEMBER 7B"/>
    <property type="match status" value="1"/>
</dbReference>
<dbReference type="EMBL" id="FONX01000014">
    <property type="protein sequence ID" value="SFF14196.1"/>
    <property type="molecule type" value="Genomic_DNA"/>
</dbReference>
<dbReference type="CDD" id="cd05233">
    <property type="entry name" value="SDR_c"/>
    <property type="match status" value="1"/>
</dbReference>
<accession>A0A1I2GBR9</accession>
<dbReference type="InterPro" id="IPR036291">
    <property type="entry name" value="NAD(P)-bd_dom_sf"/>
</dbReference>
<keyword evidence="5" id="KW-1185">Reference proteome</keyword>